<gene>
    <name evidence="1" type="ORF">OY187_21590</name>
</gene>
<reference evidence="1" key="1">
    <citation type="submission" date="2022-12" db="EMBL/GenBank/DDBJ databases">
        <title>Whole genome sequence of Mycolicibacterium iranicum strain SBH312.</title>
        <authorList>
            <person name="Jani J."/>
            <person name="Arifin Mustapha Z."/>
            <person name="Ahmed K."/>
            <person name="Kai Ling C."/>
        </authorList>
    </citation>
    <scope>NUCLEOTIDE SEQUENCE</scope>
    <source>
        <strain evidence="1">SBH312</strain>
    </source>
</reference>
<protein>
    <submittedName>
        <fullName evidence="1">Uncharacterized protein</fullName>
    </submittedName>
</protein>
<accession>A0ABT4HKB6</accession>
<dbReference type="RefSeq" id="WP_268787168.1">
    <property type="nucleotide sequence ID" value="NZ_JAPQYE010000011.1"/>
</dbReference>
<keyword evidence="2" id="KW-1185">Reference proteome</keyword>
<evidence type="ECO:0000313" key="1">
    <source>
        <dbReference type="EMBL" id="MCZ0730647.1"/>
    </source>
</evidence>
<organism evidence="1 2">
    <name type="scientific">Mycolicibacterium iranicum</name>
    <name type="common">Mycobacterium iranicum</name>
    <dbReference type="NCBI Taxonomy" id="912594"/>
    <lineage>
        <taxon>Bacteria</taxon>
        <taxon>Bacillati</taxon>
        <taxon>Actinomycetota</taxon>
        <taxon>Actinomycetes</taxon>
        <taxon>Mycobacteriales</taxon>
        <taxon>Mycobacteriaceae</taxon>
        <taxon>Mycolicibacterium</taxon>
    </lineage>
</organism>
<name>A0ABT4HKB6_MYCIR</name>
<proteinExistence type="predicted"/>
<dbReference type="Proteomes" id="UP001084650">
    <property type="component" value="Unassembled WGS sequence"/>
</dbReference>
<dbReference type="EMBL" id="JAPQYE010000011">
    <property type="protein sequence ID" value="MCZ0730647.1"/>
    <property type="molecule type" value="Genomic_DNA"/>
</dbReference>
<evidence type="ECO:0000313" key="2">
    <source>
        <dbReference type="Proteomes" id="UP001084650"/>
    </source>
</evidence>
<comment type="caution">
    <text evidence="1">The sequence shown here is derived from an EMBL/GenBank/DDBJ whole genome shotgun (WGS) entry which is preliminary data.</text>
</comment>
<sequence>MFKALHASHNGCLYIVDLAGTETIAEVVRNNDLESLSSSDGQFDFWFTPSTRPNHHRVNMAATEIFAAYTDFDARNMPLLRGNIVITAHDKDTGAPAGLTATQLNVLAHAHPRGRRGRRLTRRCVRDLHRQRIAAQARHAAARDEWLYGRVDRSMGHE</sequence>